<protein>
    <submittedName>
        <fullName evidence="2">Uncharacterized protein</fullName>
    </submittedName>
</protein>
<organism evidence="2 3">
    <name type="scientific">Arthrobacter methylotrophus</name>
    <dbReference type="NCBI Taxonomy" id="121291"/>
    <lineage>
        <taxon>Bacteria</taxon>
        <taxon>Bacillati</taxon>
        <taxon>Actinomycetota</taxon>
        <taxon>Actinomycetes</taxon>
        <taxon>Micrococcales</taxon>
        <taxon>Micrococcaceae</taxon>
        <taxon>Arthrobacter</taxon>
    </lineage>
</organism>
<evidence type="ECO:0000313" key="2">
    <source>
        <dbReference type="EMBL" id="MFB9715057.1"/>
    </source>
</evidence>
<feature type="region of interest" description="Disordered" evidence="1">
    <location>
        <begin position="36"/>
        <end position="77"/>
    </location>
</feature>
<comment type="caution">
    <text evidence="2">The sequence shown here is derived from an EMBL/GenBank/DDBJ whole genome shotgun (WGS) entry which is preliminary data.</text>
</comment>
<accession>A0ABV5US79</accession>
<dbReference type="Proteomes" id="UP001589536">
    <property type="component" value="Unassembled WGS sequence"/>
</dbReference>
<gene>
    <name evidence="2" type="ORF">ACFFPI_13115</name>
</gene>
<name>A0ABV5US79_9MICC</name>
<feature type="compositionally biased region" description="Basic and acidic residues" evidence="1">
    <location>
        <begin position="63"/>
        <end position="77"/>
    </location>
</feature>
<dbReference type="EMBL" id="JBHMBH010000027">
    <property type="protein sequence ID" value="MFB9715057.1"/>
    <property type="molecule type" value="Genomic_DNA"/>
</dbReference>
<sequence length="77" mass="8558">MYRGHPAAFCDDGARGYGNSGTLSFRIIPHGDFRADAGPFARGDHHPHRYQAGNRPSDVVLLPKRDARNPAFRDEPK</sequence>
<reference evidence="2 3" key="1">
    <citation type="submission" date="2024-09" db="EMBL/GenBank/DDBJ databases">
        <authorList>
            <person name="Sun Q."/>
            <person name="Mori K."/>
        </authorList>
    </citation>
    <scope>NUCLEOTIDE SEQUENCE [LARGE SCALE GENOMIC DNA]</scope>
    <source>
        <strain evidence="2 3">JCM 13519</strain>
    </source>
</reference>
<dbReference type="RefSeq" id="WP_376954477.1">
    <property type="nucleotide sequence ID" value="NZ_JBHMBH010000027.1"/>
</dbReference>
<evidence type="ECO:0000313" key="3">
    <source>
        <dbReference type="Proteomes" id="UP001589536"/>
    </source>
</evidence>
<evidence type="ECO:0000256" key="1">
    <source>
        <dbReference type="SAM" id="MobiDB-lite"/>
    </source>
</evidence>
<keyword evidence="3" id="KW-1185">Reference proteome</keyword>
<proteinExistence type="predicted"/>